<dbReference type="Proteomes" id="UP001163321">
    <property type="component" value="Chromosome 12"/>
</dbReference>
<sequence length="143" mass="16473">MHWMEAQHTHTNVKSTWTHTHREAASRFFGYRDDRINHQVKIAAASTGCIKVVGPRKTKLHARIEEFLDLRSFELLHGHIMLPGHLPRPFLHLPAFKVRCQGSYDHVCEQKNKNTQAPSDEINPEDVPSDKTTSTYVQYSMAL</sequence>
<evidence type="ECO:0000313" key="2">
    <source>
        <dbReference type="Proteomes" id="UP001163321"/>
    </source>
</evidence>
<dbReference type="EMBL" id="CM047591">
    <property type="protein sequence ID" value="KAI9918259.1"/>
    <property type="molecule type" value="Genomic_DNA"/>
</dbReference>
<reference evidence="1 2" key="1">
    <citation type="journal article" date="2022" name="bioRxiv">
        <title>The genome of the oomycete Peronosclerospora sorghi, a cosmopolitan pathogen of maize and sorghum, is inflated with dispersed pseudogenes.</title>
        <authorList>
            <person name="Fletcher K."/>
            <person name="Martin F."/>
            <person name="Isakeit T."/>
            <person name="Cavanaugh K."/>
            <person name="Magill C."/>
            <person name="Michelmore R."/>
        </authorList>
    </citation>
    <scope>NUCLEOTIDE SEQUENCE [LARGE SCALE GENOMIC DNA]</scope>
    <source>
        <strain evidence="1">P6</strain>
    </source>
</reference>
<protein>
    <submittedName>
        <fullName evidence="1">Uncharacterized protein</fullName>
    </submittedName>
</protein>
<accession>A0ACC0WJQ8</accession>
<organism evidence="1 2">
    <name type="scientific">Peronosclerospora sorghi</name>
    <dbReference type="NCBI Taxonomy" id="230839"/>
    <lineage>
        <taxon>Eukaryota</taxon>
        <taxon>Sar</taxon>
        <taxon>Stramenopiles</taxon>
        <taxon>Oomycota</taxon>
        <taxon>Peronosporomycetes</taxon>
        <taxon>Peronosporales</taxon>
        <taxon>Peronosporaceae</taxon>
        <taxon>Peronosclerospora</taxon>
    </lineage>
</organism>
<evidence type="ECO:0000313" key="1">
    <source>
        <dbReference type="EMBL" id="KAI9918259.1"/>
    </source>
</evidence>
<comment type="caution">
    <text evidence="1">The sequence shown here is derived from an EMBL/GenBank/DDBJ whole genome shotgun (WGS) entry which is preliminary data.</text>
</comment>
<keyword evidence="2" id="KW-1185">Reference proteome</keyword>
<gene>
    <name evidence="1" type="ORF">PsorP6_011440</name>
</gene>
<name>A0ACC0WJQ8_9STRA</name>
<proteinExistence type="predicted"/>